<sequence>MTRIVRAWLARRWISVTVDGDSMRPTFNPGDRVLARRITAPPRTGDVVVIEAPVLSGNRSTWDLPPPGPGDLDRQWLIKRVAAIGGDLVPPTAAGVLAAGQVVPPGSVLVVGDNPSRSHDSRHLGPVPVNRVIGRVVPSPWSRAA</sequence>
<evidence type="ECO:0000313" key="5">
    <source>
        <dbReference type="Proteomes" id="UP001501747"/>
    </source>
</evidence>
<keyword evidence="5" id="KW-1185">Reference proteome</keyword>
<dbReference type="PRINTS" id="PR00727">
    <property type="entry name" value="LEADERPTASE"/>
</dbReference>
<name>A0ABP7QYH5_9PSEU</name>
<dbReference type="PANTHER" id="PTHR43390">
    <property type="entry name" value="SIGNAL PEPTIDASE I"/>
    <property type="match status" value="1"/>
</dbReference>
<dbReference type="CDD" id="cd06530">
    <property type="entry name" value="S26_SPase_I"/>
    <property type="match status" value="1"/>
</dbReference>
<dbReference type="SUPFAM" id="SSF51306">
    <property type="entry name" value="LexA/Signal peptidase"/>
    <property type="match status" value="1"/>
</dbReference>
<gene>
    <name evidence="4" type="ORF">GCM10022247_05710</name>
</gene>
<accession>A0ABP7QYH5</accession>
<dbReference type="RefSeq" id="WP_344870886.1">
    <property type="nucleotide sequence ID" value="NZ_BAABAL010000004.1"/>
</dbReference>
<evidence type="ECO:0000259" key="3">
    <source>
        <dbReference type="Pfam" id="PF10502"/>
    </source>
</evidence>
<evidence type="ECO:0000256" key="2">
    <source>
        <dbReference type="ARBA" id="ARBA00009370"/>
    </source>
</evidence>
<comment type="subcellular location">
    <subcellularLocation>
        <location evidence="1">Cell membrane</location>
        <topology evidence="1">Single-pass type II membrane protein</topology>
    </subcellularLocation>
</comment>
<dbReference type="InterPro" id="IPR036286">
    <property type="entry name" value="LexA/Signal_pep-like_sf"/>
</dbReference>
<dbReference type="Gene3D" id="2.10.109.10">
    <property type="entry name" value="Umud Fragment, subunit A"/>
    <property type="match status" value="1"/>
</dbReference>
<dbReference type="InterPro" id="IPR019533">
    <property type="entry name" value="Peptidase_S26"/>
</dbReference>
<reference evidence="5" key="1">
    <citation type="journal article" date="2019" name="Int. J. Syst. Evol. Microbiol.">
        <title>The Global Catalogue of Microorganisms (GCM) 10K type strain sequencing project: providing services to taxonomists for standard genome sequencing and annotation.</title>
        <authorList>
            <consortium name="The Broad Institute Genomics Platform"/>
            <consortium name="The Broad Institute Genome Sequencing Center for Infectious Disease"/>
            <person name="Wu L."/>
            <person name="Ma J."/>
        </authorList>
    </citation>
    <scope>NUCLEOTIDE SEQUENCE [LARGE SCALE GENOMIC DNA]</scope>
    <source>
        <strain evidence="5">JCM 17342</strain>
    </source>
</reference>
<dbReference type="Pfam" id="PF10502">
    <property type="entry name" value="Peptidase_S26"/>
    <property type="match status" value="2"/>
</dbReference>
<protein>
    <submittedName>
        <fullName evidence="4">S26 family signal peptidase</fullName>
    </submittedName>
</protein>
<feature type="domain" description="Peptidase S26" evidence="3">
    <location>
        <begin position="14"/>
        <end position="94"/>
    </location>
</feature>
<comment type="caution">
    <text evidence="4">The sequence shown here is derived from an EMBL/GenBank/DDBJ whole genome shotgun (WGS) entry which is preliminary data.</text>
</comment>
<evidence type="ECO:0000313" key="4">
    <source>
        <dbReference type="EMBL" id="GAA3989958.1"/>
    </source>
</evidence>
<organism evidence="4 5">
    <name type="scientific">Allokutzneria multivorans</name>
    <dbReference type="NCBI Taxonomy" id="1142134"/>
    <lineage>
        <taxon>Bacteria</taxon>
        <taxon>Bacillati</taxon>
        <taxon>Actinomycetota</taxon>
        <taxon>Actinomycetes</taxon>
        <taxon>Pseudonocardiales</taxon>
        <taxon>Pseudonocardiaceae</taxon>
        <taxon>Allokutzneria</taxon>
    </lineage>
</organism>
<dbReference type="Proteomes" id="UP001501747">
    <property type="component" value="Unassembled WGS sequence"/>
</dbReference>
<evidence type="ECO:0000256" key="1">
    <source>
        <dbReference type="ARBA" id="ARBA00004401"/>
    </source>
</evidence>
<feature type="domain" description="Peptidase S26" evidence="3">
    <location>
        <begin position="98"/>
        <end position="137"/>
    </location>
</feature>
<dbReference type="PANTHER" id="PTHR43390:SF1">
    <property type="entry name" value="CHLOROPLAST PROCESSING PEPTIDASE"/>
    <property type="match status" value="1"/>
</dbReference>
<comment type="similarity">
    <text evidence="2">Belongs to the peptidase S26 family.</text>
</comment>
<dbReference type="InterPro" id="IPR000223">
    <property type="entry name" value="Pept_S26A_signal_pept_1"/>
</dbReference>
<proteinExistence type="inferred from homology"/>
<dbReference type="EMBL" id="BAABAL010000004">
    <property type="protein sequence ID" value="GAA3989958.1"/>
    <property type="molecule type" value="Genomic_DNA"/>
</dbReference>